<evidence type="ECO:0000256" key="2">
    <source>
        <dbReference type="ARBA" id="ARBA00022763"/>
    </source>
</evidence>
<dbReference type="InterPro" id="IPR000093">
    <property type="entry name" value="DNA_Rcmb_RecR"/>
</dbReference>
<evidence type="ECO:0000313" key="9">
    <source>
        <dbReference type="EMBL" id="PMR67680.1"/>
    </source>
</evidence>
<name>A0A2N7THM0_9GAMM</name>
<evidence type="ECO:0000256" key="5">
    <source>
        <dbReference type="ARBA" id="ARBA00023172"/>
    </source>
</evidence>
<gene>
    <name evidence="7" type="primary">recR</name>
    <name evidence="9" type="ORF">C1H66_18190</name>
</gene>
<dbReference type="CDD" id="cd01025">
    <property type="entry name" value="TOPRIM_recR"/>
    <property type="match status" value="1"/>
</dbReference>
<dbReference type="GO" id="GO:0006310">
    <property type="term" value="P:DNA recombination"/>
    <property type="evidence" value="ECO:0007669"/>
    <property type="project" value="UniProtKB-UniRule"/>
</dbReference>
<feature type="domain" description="Toprim" evidence="8">
    <location>
        <begin position="80"/>
        <end position="180"/>
    </location>
</feature>
<sequence>MSFSPLVDRLMESLRVLPGVGPKTAQRMAMHLLERDRDGGRRLAEVLGVALEAVGYCRRCRTLTEEDVCALCNSPRRDDSVLCVVESPADQLAIEEAGGYRGRYFVLHGHLSPLDGIGPEDIGLDQLEALVAGSEAAEGGIEEVILATNPTVEGEATAHYIAARLASRGVKLSRLAYGVPMGGELEYVDGGTLSHAFNGRLPFQGD</sequence>
<evidence type="ECO:0000256" key="3">
    <source>
        <dbReference type="ARBA" id="ARBA00022771"/>
    </source>
</evidence>
<dbReference type="Gene3D" id="6.10.250.240">
    <property type="match status" value="1"/>
</dbReference>
<dbReference type="Gene3D" id="1.10.8.420">
    <property type="entry name" value="RecR Domain 1"/>
    <property type="match status" value="1"/>
</dbReference>
<dbReference type="HAMAP" id="MF_00017">
    <property type="entry name" value="RecR"/>
    <property type="match status" value="1"/>
</dbReference>
<dbReference type="EMBL" id="PNRE01000085">
    <property type="protein sequence ID" value="PMR67680.1"/>
    <property type="molecule type" value="Genomic_DNA"/>
</dbReference>
<keyword evidence="5 7" id="KW-0233">DNA recombination</keyword>
<dbReference type="Pfam" id="PF13662">
    <property type="entry name" value="Toprim_4"/>
    <property type="match status" value="1"/>
</dbReference>
<keyword evidence="6 7" id="KW-0234">DNA repair</keyword>
<dbReference type="Gene3D" id="3.40.1360.10">
    <property type="match status" value="1"/>
</dbReference>
<dbReference type="GO" id="GO:0006281">
    <property type="term" value="P:DNA repair"/>
    <property type="evidence" value="ECO:0007669"/>
    <property type="project" value="UniProtKB-UniRule"/>
</dbReference>
<dbReference type="PROSITE" id="PS50880">
    <property type="entry name" value="TOPRIM"/>
    <property type="match status" value="1"/>
</dbReference>
<dbReference type="InterPro" id="IPR023627">
    <property type="entry name" value="Rcmb_RecR"/>
</dbReference>
<dbReference type="AlphaFoldDB" id="A0A2N7THM0"/>
<accession>A0A2N7THM0</accession>
<evidence type="ECO:0000256" key="1">
    <source>
        <dbReference type="ARBA" id="ARBA00022723"/>
    </source>
</evidence>
<dbReference type="NCBIfam" id="TIGR00615">
    <property type="entry name" value="recR"/>
    <property type="match status" value="1"/>
</dbReference>
<dbReference type="OrthoDB" id="9802672at2"/>
<dbReference type="Pfam" id="PF21176">
    <property type="entry name" value="RecR_HhH"/>
    <property type="match status" value="1"/>
</dbReference>
<keyword evidence="2 7" id="KW-0227">DNA damage</keyword>
<evidence type="ECO:0000313" key="10">
    <source>
        <dbReference type="Proteomes" id="UP000235346"/>
    </source>
</evidence>
<reference evidence="9 10" key="1">
    <citation type="submission" date="2018-01" db="EMBL/GenBank/DDBJ databases">
        <title>Halomonas endophytica sp. nov., isolated from storage liquid in the stems of Populus euphratica.</title>
        <authorList>
            <person name="Chen C."/>
        </authorList>
    </citation>
    <scope>NUCLEOTIDE SEQUENCE [LARGE SCALE GENOMIC DNA]</scope>
    <source>
        <strain evidence="9 10">DSM 26881</strain>
    </source>
</reference>
<dbReference type="Pfam" id="PF21175">
    <property type="entry name" value="RecR_C"/>
    <property type="match status" value="1"/>
</dbReference>
<comment type="caution">
    <text evidence="9">The sequence shown here is derived from an EMBL/GenBank/DDBJ whole genome shotgun (WGS) entry which is preliminary data.</text>
</comment>
<comment type="similarity">
    <text evidence="7">Belongs to the RecR family.</text>
</comment>
<dbReference type="InterPro" id="IPR006171">
    <property type="entry name" value="TOPRIM_dom"/>
</dbReference>
<organism evidence="9 10">
    <name type="scientific">Halomonas heilongjiangensis</name>
    <dbReference type="NCBI Taxonomy" id="1387883"/>
    <lineage>
        <taxon>Bacteria</taxon>
        <taxon>Pseudomonadati</taxon>
        <taxon>Pseudomonadota</taxon>
        <taxon>Gammaproteobacteria</taxon>
        <taxon>Oceanospirillales</taxon>
        <taxon>Halomonadaceae</taxon>
        <taxon>Halomonas</taxon>
    </lineage>
</organism>
<keyword evidence="4 7" id="KW-0862">Zinc</keyword>
<proteinExistence type="inferred from homology"/>
<dbReference type="PANTHER" id="PTHR30446">
    <property type="entry name" value="RECOMBINATION PROTEIN RECR"/>
    <property type="match status" value="1"/>
</dbReference>
<feature type="zinc finger region" description="C4-type" evidence="7">
    <location>
        <begin position="57"/>
        <end position="72"/>
    </location>
</feature>
<dbReference type="Pfam" id="PF02132">
    <property type="entry name" value="RecR_ZnF"/>
    <property type="match status" value="1"/>
</dbReference>
<evidence type="ECO:0000256" key="4">
    <source>
        <dbReference type="ARBA" id="ARBA00022833"/>
    </source>
</evidence>
<evidence type="ECO:0000256" key="7">
    <source>
        <dbReference type="HAMAP-Rule" id="MF_00017"/>
    </source>
</evidence>
<dbReference type="InterPro" id="IPR034137">
    <property type="entry name" value="TOPRIM_RecR"/>
</dbReference>
<comment type="function">
    <text evidence="7">May play a role in DNA repair. It seems to be involved in an RecBC-independent recombinational process of DNA repair. It may act with RecF and RecO.</text>
</comment>
<dbReference type="PROSITE" id="PS01300">
    <property type="entry name" value="RECR"/>
    <property type="match status" value="1"/>
</dbReference>
<dbReference type="RefSeq" id="WP_102629294.1">
    <property type="nucleotide sequence ID" value="NZ_PDOH01000050.1"/>
</dbReference>
<dbReference type="GO" id="GO:0008270">
    <property type="term" value="F:zinc ion binding"/>
    <property type="evidence" value="ECO:0007669"/>
    <property type="project" value="UniProtKB-KW"/>
</dbReference>
<keyword evidence="3 7" id="KW-0863">Zinc-finger</keyword>
<evidence type="ECO:0000259" key="8">
    <source>
        <dbReference type="PROSITE" id="PS50880"/>
    </source>
</evidence>
<keyword evidence="1 7" id="KW-0479">Metal-binding</keyword>
<dbReference type="SMART" id="SM00493">
    <property type="entry name" value="TOPRIM"/>
    <property type="match status" value="1"/>
</dbReference>
<keyword evidence="10" id="KW-1185">Reference proteome</keyword>
<dbReference type="PANTHER" id="PTHR30446:SF0">
    <property type="entry name" value="RECOMBINATION PROTEIN RECR"/>
    <property type="match status" value="1"/>
</dbReference>
<dbReference type="InterPro" id="IPR015967">
    <property type="entry name" value="Rcmb_RecR_Znf"/>
</dbReference>
<dbReference type="Proteomes" id="UP000235346">
    <property type="component" value="Unassembled WGS sequence"/>
</dbReference>
<dbReference type="GO" id="GO:0003677">
    <property type="term" value="F:DNA binding"/>
    <property type="evidence" value="ECO:0007669"/>
    <property type="project" value="UniProtKB-UniRule"/>
</dbReference>
<dbReference type="SUPFAM" id="SSF111304">
    <property type="entry name" value="Recombination protein RecR"/>
    <property type="match status" value="1"/>
</dbReference>
<protein>
    <recommendedName>
        <fullName evidence="7">Recombination protein RecR</fullName>
    </recommendedName>
</protein>
<evidence type="ECO:0000256" key="6">
    <source>
        <dbReference type="ARBA" id="ARBA00023204"/>
    </source>
</evidence>